<feature type="compositionally biased region" description="Basic and acidic residues" evidence="1">
    <location>
        <begin position="452"/>
        <end position="465"/>
    </location>
</feature>
<evidence type="ECO:0000313" key="2">
    <source>
        <dbReference type="EMBL" id="CAK0781264.1"/>
    </source>
</evidence>
<feature type="region of interest" description="Disordered" evidence="1">
    <location>
        <begin position="434"/>
        <end position="507"/>
    </location>
</feature>
<feature type="compositionally biased region" description="Polar residues" evidence="1">
    <location>
        <begin position="197"/>
        <end position="223"/>
    </location>
</feature>
<dbReference type="AlphaFoldDB" id="A0AAV1I7W6"/>
<comment type="caution">
    <text evidence="2">The sequence shown here is derived from an EMBL/GenBank/DDBJ whole genome shotgun (WGS) entry which is preliminary data.</text>
</comment>
<feature type="compositionally biased region" description="Low complexity" evidence="1">
    <location>
        <begin position="352"/>
        <end position="370"/>
    </location>
</feature>
<feature type="compositionally biased region" description="Acidic residues" evidence="1">
    <location>
        <begin position="1097"/>
        <end position="1118"/>
    </location>
</feature>
<feature type="compositionally biased region" description="Low complexity" evidence="1">
    <location>
        <begin position="554"/>
        <end position="569"/>
    </location>
</feature>
<dbReference type="Proteomes" id="UP001314263">
    <property type="component" value="Unassembled WGS sequence"/>
</dbReference>
<feature type="compositionally biased region" description="Low complexity" evidence="1">
    <location>
        <begin position="1155"/>
        <end position="1164"/>
    </location>
</feature>
<evidence type="ECO:0000256" key="1">
    <source>
        <dbReference type="SAM" id="MobiDB-lite"/>
    </source>
</evidence>
<feature type="region of interest" description="Disordered" evidence="1">
    <location>
        <begin position="606"/>
        <end position="627"/>
    </location>
</feature>
<keyword evidence="3" id="KW-1185">Reference proteome</keyword>
<feature type="compositionally biased region" description="Basic and acidic residues" evidence="1">
    <location>
        <begin position="386"/>
        <end position="403"/>
    </location>
</feature>
<organism evidence="2 3">
    <name type="scientific">Coccomyxa viridis</name>
    <dbReference type="NCBI Taxonomy" id="1274662"/>
    <lineage>
        <taxon>Eukaryota</taxon>
        <taxon>Viridiplantae</taxon>
        <taxon>Chlorophyta</taxon>
        <taxon>core chlorophytes</taxon>
        <taxon>Trebouxiophyceae</taxon>
        <taxon>Trebouxiophyceae incertae sedis</taxon>
        <taxon>Coccomyxaceae</taxon>
        <taxon>Coccomyxa</taxon>
    </lineage>
</organism>
<feature type="compositionally biased region" description="Polar residues" evidence="1">
    <location>
        <begin position="487"/>
        <end position="496"/>
    </location>
</feature>
<feature type="region of interest" description="Disordered" evidence="1">
    <location>
        <begin position="291"/>
        <end position="403"/>
    </location>
</feature>
<proteinExistence type="predicted"/>
<feature type="region of interest" description="Disordered" evidence="1">
    <location>
        <begin position="683"/>
        <end position="981"/>
    </location>
</feature>
<name>A0AAV1I7W6_9CHLO</name>
<feature type="compositionally biased region" description="Low complexity" evidence="1">
    <location>
        <begin position="840"/>
        <end position="849"/>
    </location>
</feature>
<feature type="compositionally biased region" description="Basic and acidic residues" evidence="1">
    <location>
        <begin position="43"/>
        <end position="53"/>
    </location>
</feature>
<gene>
    <name evidence="2" type="ORF">CVIRNUC_005328</name>
</gene>
<feature type="compositionally biased region" description="Basic residues" evidence="1">
    <location>
        <begin position="872"/>
        <end position="883"/>
    </location>
</feature>
<feature type="compositionally biased region" description="Low complexity" evidence="1">
    <location>
        <begin position="126"/>
        <end position="136"/>
    </location>
</feature>
<evidence type="ECO:0000313" key="3">
    <source>
        <dbReference type="Proteomes" id="UP001314263"/>
    </source>
</evidence>
<feature type="compositionally biased region" description="Polar residues" evidence="1">
    <location>
        <begin position="76"/>
        <end position="101"/>
    </location>
</feature>
<sequence length="1229" mass="125783">MSQHDLQALQEASPVKSFALHLDSDSEAGSVYSNGIDSPPQELKPEGRSDSARRATLAALGLVPGPPPPVTSTPANSRTVALTPKSSLLRQQISPPASGETSPKHSTHRHYPGRDSGPGPSGKGPQGAPQPGSSFGISPFSKVSENISGLVKPGLTQASESSQEHSSAMSTEAALQQHEGLLEGSRAAHSTEDKSSNARATSQSLSKQAGSADSVSSALTRVPSSPFEAAQSMPIDEQPFVSPVPPIRTKAPSSSPQSSGSRQSSRFQDRYTSPTTTRIVDELLDEVVAHRLTPRDLAGSGRNNEPPMRPRGRSNSGDERDLPRIGKQEGSKGGMRKEFGSLDDAGHAVPTASGASSDSEPSSSRGSAAPQSLAAGPEGRSSSIGEELKRVMKSERAGRLARDSAEILVGDRPGEFTVITQEGSSIPVDVRDLAESASLKMDPSGDSGAADTEPKASDASARKAAEQPASASAEAAAQAAAPAAADQLQQLEQSVPEQPASAARRTTWLGSMMAAGTAALGLKGGSPGDAGSASAAQSATRSIPQQAALTGPTAESAAPTAGTQAAATGEQAVPPVLDIAAANSKAEHSPVSAFASEVAVQPVSAATTDSSPIQGDAAEGMSAVASPPVAEVEAPKIATKGSGEAFAEAVSLELVQKESSLAGKPLKGTSALNDVGSPRAFEDALGLEELPHRKQPTASAGSTASGAGSAVSAEPASFLSDSSQRRSMHCSTDIIPEGMEGSSNPGADPSHATHLEASGAVPSGAMAKPGAGSKLPSLPEPADRGMPNRTGLPIGSAAAASEAARASAPSHSNPVAPALAERTRSEAAFMEAMPLELPQKKQPPAAKPAVSARTSSDISQPDEALPLEKMRPHSRPSASRRQHSVSSASSSSSQQGASWEQAVPLEMTRRRGPSAQAAPQPEKSEAQGSSAWEEAALLERSSKKKSLRSTPVSSPRMEAGSPAASSSGRKSRAFRAPHMPVVDITDEAQLADSSLNSSLNSMEDQRLPLMANLSGQYSLESSGTERYDLYIDRAAAYDKAQQLAKRSSRQADRAAHAKRASSGDSASATGAPRARRVLHMGGIAAGTGSGSGHHEEPDIDMPDPEEPATDDSDSDEAEGNNIYYPSKSKGGEKGEGEGSMKELVGVSHVSPPPSAFASAQPPRSVFADAQAPPSDSEPEPDSARSRRGAADLAPHPKAAQVEDANNLAGGKPRGRQKAAKKKGLCSCFG</sequence>
<feature type="compositionally biased region" description="Low complexity" evidence="1">
    <location>
        <begin position="698"/>
        <end position="717"/>
    </location>
</feature>
<feature type="compositionally biased region" description="Low complexity" evidence="1">
    <location>
        <begin position="1060"/>
        <end position="1071"/>
    </location>
</feature>
<feature type="region of interest" description="Disordered" evidence="1">
    <location>
        <begin position="1039"/>
        <end position="1229"/>
    </location>
</feature>
<protein>
    <submittedName>
        <fullName evidence="2">Uncharacterized protein</fullName>
    </submittedName>
</protein>
<feature type="compositionally biased region" description="Low complexity" evidence="1">
    <location>
        <begin position="529"/>
        <end position="539"/>
    </location>
</feature>
<feature type="region of interest" description="Disordered" evidence="1">
    <location>
        <begin position="519"/>
        <end position="569"/>
    </location>
</feature>
<feature type="compositionally biased region" description="Basic and acidic residues" evidence="1">
    <location>
        <begin position="1129"/>
        <end position="1140"/>
    </location>
</feature>
<dbReference type="EMBL" id="CAUYUE010000006">
    <property type="protein sequence ID" value="CAK0781264.1"/>
    <property type="molecule type" value="Genomic_DNA"/>
</dbReference>
<reference evidence="2 3" key="1">
    <citation type="submission" date="2023-10" db="EMBL/GenBank/DDBJ databases">
        <authorList>
            <person name="Maclean D."/>
            <person name="Macfadyen A."/>
        </authorList>
    </citation>
    <scope>NUCLEOTIDE SEQUENCE [LARGE SCALE GENOMIC DNA]</scope>
</reference>
<feature type="region of interest" description="Disordered" evidence="1">
    <location>
        <begin position="27"/>
        <end position="279"/>
    </location>
</feature>
<feature type="compositionally biased region" description="Low complexity" evidence="1">
    <location>
        <begin position="796"/>
        <end position="812"/>
    </location>
</feature>
<feature type="compositionally biased region" description="Low complexity" evidence="1">
    <location>
        <begin position="884"/>
        <end position="898"/>
    </location>
</feature>
<feature type="compositionally biased region" description="Low complexity" evidence="1">
    <location>
        <begin position="252"/>
        <end position="266"/>
    </location>
</feature>
<accession>A0AAV1I7W6</accession>
<feature type="compositionally biased region" description="Basic and acidic residues" evidence="1">
    <location>
        <begin position="316"/>
        <end position="346"/>
    </location>
</feature>
<feature type="compositionally biased region" description="Basic residues" evidence="1">
    <location>
        <begin position="1212"/>
        <end position="1223"/>
    </location>
</feature>
<feature type="compositionally biased region" description="Low complexity" evidence="1">
    <location>
        <begin position="466"/>
        <end position="485"/>
    </location>
</feature>
<feature type="compositionally biased region" description="Low complexity" evidence="1">
    <location>
        <begin position="157"/>
        <end position="170"/>
    </location>
</feature>